<evidence type="ECO:0000256" key="3">
    <source>
        <dbReference type="ARBA" id="ARBA00023163"/>
    </source>
</evidence>
<evidence type="ECO:0000256" key="2">
    <source>
        <dbReference type="ARBA" id="ARBA00023125"/>
    </source>
</evidence>
<dbReference type="GO" id="GO:0000976">
    <property type="term" value="F:transcription cis-regulatory region binding"/>
    <property type="evidence" value="ECO:0007669"/>
    <property type="project" value="TreeGrafter"/>
</dbReference>
<dbReference type="Proteomes" id="UP000603369">
    <property type="component" value="Unassembled WGS sequence"/>
</dbReference>
<dbReference type="AlphaFoldDB" id="A0A7Z0CVZ7"/>
<evidence type="ECO:0000313" key="4">
    <source>
        <dbReference type="EMBL" id="MBK3427292.1"/>
    </source>
</evidence>
<keyword evidence="3" id="KW-0804">Transcription</keyword>
<accession>A0A7Z0CVZ7</accession>
<dbReference type="GeneID" id="78320618"/>
<reference evidence="4 5" key="1">
    <citation type="submission" date="2020-12" db="EMBL/GenBank/DDBJ databases">
        <title>Draft genome sequence of the commensal strain Corynebacterium tuberculostearicum MFP09/CIP 102622 isolated from human skin.</title>
        <authorList>
            <person name="Boukerb A.M."/>
            <person name="Janvier X."/>
            <person name="Feuilloley M.G.J."/>
            <person name="Groboillot A."/>
        </authorList>
    </citation>
    <scope>NUCLEOTIDE SEQUENCE [LARGE SCALE GENOMIC DNA]</scope>
    <source>
        <strain evidence="4 5">CIP 102622</strain>
    </source>
</reference>
<keyword evidence="1" id="KW-0805">Transcription regulation</keyword>
<dbReference type="InterPro" id="IPR009057">
    <property type="entry name" value="Homeodomain-like_sf"/>
</dbReference>
<name>A0A7Z0CVZ7_9CORY</name>
<dbReference type="PROSITE" id="PS50977">
    <property type="entry name" value="HTH_TETR_2"/>
    <property type="match status" value="1"/>
</dbReference>
<proteinExistence type="predicted"/>
<keyword evidence="5" id="KW-1185">Reference proteome</keyword>
<organism evidence="4 5">
    <name type="scientific">Corynebacterium tuberculostearicum</name>
    <dbReference type="NCBI Taxonomy" id="38304"/>
    <lineage>
        <taxon>Bacteria</taxon>
        <taxon>Bacillati</taxon>
        <taxon>Actinomycetota</taxon>
        <taxon>Actinomycetes</taxon>
        <taxon>Mycobacteriales</taxon>
        <taxon>Corynebacteriaceae</taxon>
        <taxon>Corynebacterium</taxon>
    </lineage>
</organism>
<dbReference type="PANTHER" id="PTHR30055:SF234">
    <property type="entry name" value="HTH-TYPE TRANSCRIPTIONAL REGULATOR BETI"/>
    <property type="match status" value="1"/>
</dbReference>
<evidence type="ECO:0000256" key="1">
    <source>
        <dbReference type="ARBA" id="ARBA00023015"/>
    </source>
</evidence>
<dbReference type="PRINTS" id="PR00455">
    <property type="entry name" value="HTHTETR"/>
</dbReference>
<sequence>MPRISKIRVAALNLVIERGYDGFTMEELAREVGVSRRTLFNHIKDKESAVLGPEMSEEVENQFQNFAAGLPTGSLREDSEIMAMAEFNRAVGNEFFPEISQLTAQALAKDTKLRALYCQRNSRIIQRVRQAVQAREGWKSSDPRLTPTVNIIYTQLLTAYETFVETRGGTSLADAFHNAGAIFEDYFNDELA</sequence>
<dbReference type="InterPro" id="IPR050109">
    <property type="entry name" value="HTH-type_TetR-like_transc_reg"/>
</dbReference>
<dbReference type="SUPFAM" id="SSF46689">
    <property type="entry name" value="Homeodomain-like"/>
    <property type="match status" value="1"/>
</dbReference>
<evidence type="ECO:0000313" key="5">
    <source>
        <dbReference type="Proteomes" id="UP000603369"/>
    </source>
</evidence>
<dbReference type="Pfam" id="PF00440">
    <property type="entry name" value="TetR_N"/>
    <property type="match status" value="1"/>
</dbReference>
<comment type="caution">
    <text evidence="4">The sequence shown here is derived from an EMBL/GenBank/DDBJ whole genome shotgun (WGS) entry which is preliminary data.</text>
</comment>
<dbReference type="PANTHER" id="PTHR30055">
    <property type="entry name" value="HTH-TYPE TRANSCRIPTIONAL REGULATOR RUTR"/>
    <property type="match status" value="1"/>
</dbReference>
<protein>
    <submittedName>
        <fullName evidence="4">TetR/AcrR family transcriptional regulator</fullName>
    </submittedName>
</protein>
<dbReference type="EMBL" id="JAEHFL010000002">
    <property type="protein sequence ID" value="MBK3427292.1"/>
    <property type="molecule type" value="Genomic_DNA"/>
</dbReference>
<dbReference type="Gene3D" id="1.10.357.10">
    <property type="entry name" value="Tetracycline Repressor, domain 2"/>
    <property type="match status" value="1"/>
</dbReference>
<dbReference type="RefSeq" id="WP_150851156.1">
    <property type="nucleotide sequence ID" value="NZ_CP068156.1"/>
</dbReference>
<dbReference type="GO" id="GO:0003700">
    <property type="term" value="F:DNA-binding transcription factor activity"/>
    <property type="evidence" value="ECO:0007669"/>
    <property type="project" value="TreeGrafter"/>
</dbReference>
<dbReference type="InterPro" id="IPR001647">
    <property type="entry name" value="HTH_TetR"/>
</dbReference>
<keyword evidence="2" id="KW-0238">DNA-binding</keyword>
<gene>
    <name evidence="4" type="ORF">JDP02_02040</name>
</gene>